<dbReference type="InterPro" id="IPR046959">
    <property type="entry name" value="PRK1-6/SRF4-like"/>
</dbReference>
<dbReference type="Proteomes" id="UP001165190">
    <property type="component" value="Unassembled WGS sequence"/>
</dbReference>
<dbReference type="OrthoDB" id="1729755at2759"/>
<gene>
    <name evidence="5" type="ORF">HRI_000854100</name>
</gene>
<organism evidence="5 6">
    <name type="scientific">Hibiscus trionum</name>
    <name type="common">Flower of an hour</name>
    <dbReference type="NCBI Taxonomy" id="183268"/>
    <lineage>
        <taxon>Eukaryota</taxon>
        <taxon>Viridiplantae</taxon>
        <taxon>Streptophyta</taxon>
        <taxon>Embryophyta</taxon>
        <taxon>Tracheophyta</taxon>
        <taxon>Spermatophyta</taxon>
        <taxon>Magnoliopsida</taxon>
        <taxon>eudicotyledons</taxon>
        <taxon>Gunneridae</taxon>
        <taxon>Pentapetalae</taxon>
        <taxon>rosids</taxon>
        <taxon>malvids</taxon>
        <taxon>Malvales</taxon>
        <taxon>Malvaceae</taxon>
        <taxon>Malvoideae</taxon>
        <taxon>Hibiscus</taxon>
    </lineage>
</organism>
<reference evidence="5" key="1">
    <citation type="submission" date="2023-05" db="EMBL/GenBank/DDBJ databases">
        <title>Genome and transcriptome analyses reveal genes involved in the formation of fine ridges on petal epidermal cells in Hibiscus trionum.</title>
        <authorList>
            <person name="Koshimizu S."/>
            <person name="Masuda S."/>
            <person name="Ishii T."/>
            <person name="Shirasu K."/>
            <person name="Hoshino A."/>
            <person name="Arita M."/>
        </authorList>
    </citation>
    <scope>NUCLEOTIDE SEQUENCE</scope>
    <source>
        <strain evidence="5">Hamamatsu line</strain>
    </source>
</reference>
<keyword evidence="3" id="KW-0732">Signal</keyword>
<keyword evidence="2" id="KW-0677">Repeat</keyword>
<protein>
    <recommendedName>
        <fullName evidence="4">Leucine-rich repeat-containing N-terminal plant-type domain-containing protein</fullName>
    </recommendedName>
</protein>
<sequence>MKTMGIMTKGSLHFLIYLLLSMDFCMGVDEASSIQLNDELNDDVLGLIVFKSDIKDPSPYLQSWNEDDNSPCSWRFIKCNPNNGRVSEISLDGLGLSGKIGKGLQKLEYFVMIKLESLKKGGFHREDRF</sequence>
<feature type="chain" id="PRO_5040809008" description="Leucine-rich repeat-containing N-terminal plant-type domain-containing protein" evidence="3">
    <location>
        <begin position="28"/>
        <end position="129"/>
    </location>
</feature>
<feature type="signal peptide" evidence="3">
    <location>
        <begin position="1"/>
        <end position="27"/>
    </location>
</feature>
<dbReference type="Pfam" id="PF08263">
    <property type="entry name" value="LRRNT_2"/>
    <property type="match status" value="1"/>
</dbReference>
<dbReference type="InterPro" id="IPR032675">
    <property type="entry name" value="LRR_dom_sf"/>
</dbReference>
<dbReference type="SUPFAM" id="SSF52058">
    <property type="entry name" value="L domain-like"/>
    <property type="match status" value="1"/>
</dbReference>
<evidence type="ECO:0000259" key="4">
    <source>
        <dbReference type="Pfam" id="PF08263"/>
    </source>
</evidence>
<feature type="domain" description="Leucine-rich repeat-containing N-terminal plant-type" evidence="4">
    <location>
        <begin position="40"/>
        <end position="80"/>
    </location>
</feature>
<keyword evidence="1" id="KW-0433">Leucine-rich repeat</keyword>
<keyword evidence="6" id="KW-1185">Reference proteome</keyword>
<dbReference type="Gene3D" id="3.80.10.10">
    <property type="entry name" value="Ribonuclease Inhibitor"/>
    <property type="match status" value="1"/>
</dbReference>
<dbReference type="EMBL" id="BSYR01000010">
    <property type="protein sequence ID" value="GMI71848.1"/>
    <property type="molecule type" value="Genomic_DNA"/>
</dbReference>
<dbReference type="PANTHER" id="PTHR48007:SF76">
    <property type="entry name" value="OS03G0145102 PROTEIN"/>
    <property type="match status" value="1"/>
</dbReference>
<dbReference type="InterPro" id="IPR013210">
    <property type="entry name" value="LRR_N_plant-typ"/>
</dbReference>
<evidence type="ECO:0000313" key="6">
    <source>
        <dbReference type="Proteomes" id="UP001165190"/>
    </source>
</evidence>
<evidence type="ECO:0000256" key="2">
    <source>
        <dbReference type="ARBA" id="ARBA00022737"/>
    </source>
</evidence>
<accession>A0A9W7H714</accession>
<name>A0A9W7H714_HIBTR</name>
<comment type="caution">
    <text evidence="5">The sequence shown here is derived from an EMBL/GenBank/DDBJ whole genome shotgun (WGS) entry which is preliminary data.</text>
</comment>
<proteinExistence type="predicted"/>
<evidence type="ECO:0000313" key="5">
    <source>
        <dbReference type="EMBL" id="GMI71848.1"/>
    </source>
</evidence>
<dbReference type="AlphaFoldDB" id="A0A9W7H714"/>
<evidence type="ECO:0000256" key="3">
    <source>
        <dbReference type="SAM" id="SignalP"/>
    </source>
</evidence>
<dbReference type="PANTHER" id="PTHR48007">
    <property type="entry name" value="LEUCINE-RICH REPEAT RECEPTOR-LIKE PROTEIN KINASE PXC1"/>
    <property type="match status" value="1"/>
</dbReference>
<evidence type="ECO:0000256" key="1">
    <source>
        <dbReference type="ARBA" id="ARBA00022614"/>
    </source>
</evidence>